<accession>A0A0J6X0U5</accession>
<reference evidence="7 8" key="1">
    <citation type="submission" date="2015-06" db="EMBL/GenBank/DDBJ databases">
        <title>Draft genome sequence of beer spoilage bacterium Megasphaera cerevisiae type strain 20462.</title>
        <authorList>
            <person name="Kutumbaka K."/>
            <person name="Pasmowitz J."/>
            <person name="Mategko J."/>
            <person name="Reyes D."/>
            <person name="Friedrich A."/>
            <person name="Han S."/>
            <person name="Martens-Habbena W."/>
            <person name="Neal-McKinney J."/>
            <person name="Janagama H.K."/>
            <person name="Nadala C."/>
            <person name="Samadpour M."/>
        </authorList>
    </citation>
    <scope>NUCLEOTIDE SEQUENCE [LARGE SCALE GENOMIC DNA]</scope>
    <source>
        <strain evidence="7 8">DSM 20462</strain>
    </source>
</reference>
<feature type="binding site" evidence="6">
    <location>
        <position position="77"/>
    </location>
    <ligand>
        <name>S-adenosyl-L-methionine</name>
        <dbReference type="ChEBI" id="CHEBI:59789"/>
    </ligand>
</feature>
<evidence type="ECO:0000256" key="2">
    <source>
        <dbReference type="ARBA" id="ARBA00022552"/>
    </source>
</evidence>
<dbReference type="InterPro" id="IPR029063">
    <property type="entry name" value="SAM-dependent_MTases_sf"/>
</dbReference>
<dbReference type="OrthoDB" id="9808773at2"/>
<dbReference type="EMBL" id="LEKT01000002">
    <property type="protein sequence ID" value="KMO87782.1"/>
    <property type="molecule type" value="Genomic_DNA"/>
</dbReference>
<dbReference type="CDD" id="cd02440">
    <property type="entry name" value="AdoMet_MTases"/>
    <property type="match status" value="1"/>
</dbReference>
<keyword evidence="8" id="KW-1185">Reference proteome</keyword>
<dbReference type="GO" id="GO:0005829">
    <property type="term" value="C:cytosol"/>
    <property type="evidence" value="ECO:0007669"/>
    <property type="project" value="TreeGrafter"/>
</dbReference>
<dbReference type="InParanoid" id="A0A0J6X0U5"/>
<dbReference type="Gene3D" id="3.40.50.150">
    <property type="entry name" value="Vaccinia Virus protein VP39"/>
    <property type="match status" value="1"/>
</dbReference>
<dbReference type="AlphaFoldDB" id="A0A0J6X0U5"/>
<comment type="caution">
    <text evidence="7">The sequence shown here is derived from an EMBL/GenBank/DDBJ whole genome shotgun (WGS) entry which is preliminary data.</text>
</comment>
<name>A0A0J6X0U5_9FIRM</name>
<keyword evidence="3 6" id="KW-0489">Methyltransferase</keyword>
<gene>
    <name evidence="6" type="primary">rsmG</name>
    <name evidence="7" type="ORF">AB840_01270</name>
</gene>
<evidence type="ECO:0000256" key="4">
    <source>
        <dbReference type="ARBA" id="ARBA00022679"/>
    </source>
</evidence>
<dbReference type="Proteomes" id="UP000036503">
    <property type="component" value="Unassembled WGS sequence"/>
</dbReference>
<dbReference type="PIRSF" id="PIRSF003078">
    <property type="entry name" value="GidB"/>
    <property type="match status" value="1"/>
</dbReference>
<evidence type="ECO:0000256" key="6">
    <source>
        <dbReference type="HAMAP-Rule" id="MF_00074"/>
    </source>
</evidence>
<evidence type="ECO:0000256" key="1">
    <source>
        <dbReference type="ARBA" id="ARBA00022490"/>
    </source>
</evidence>
<evidence type="ECO:0000313" key="7">
    <source>
        <dbReference type="EMBL" id="KMO87782.1"/>
    </source>
</evidence>
<evidence type="ECO:0000256" key="3">
    <source>
        <dbReference type="ARBA" id="ARBA00022603"/>
    </source>
</evidence>
<evidence type="ECO:0000256" key="5">
    <source>
        <dbReference type="ARBA" id="ARBA00022691"/>
    </source>
</evidence>
<dbReference type="HAMAP" id="MF_00074">
    <property type="entry name" value="16SrRNA_methyltr_G"/>
    <property type="match status" value="1"/>
</dbReference>
<dbReference type="Pfam" id="PF02527">
    <property type="entry name" value="GidB"/>
    <property type="match status" value="1"/>
</dbReference>
<dbReference type="PATRIC" id="fig|1122219.3.peg.288"/>
<protein>
    <recommendedName>
        <fullName evidence="6">Ribosomal RNA small subunit methyltransferase G</fullName>
        <ecNumber evidence="6">2.1.1.-</ecNumber>
    </recommendedName>
    <alternativeName>
        <fullName evidence="6">16S rRNA 7-methylguanosine methyltransferase</fullName>
        <shortName evidence="6">16S rRNA m7G methyltransferase</shortName>
    </alternativeName>
</protein>
<dbReference type="GO" id="GO:0070043">
    <property type="term" value="F:rRNA (guanine-N7-)-methyltransferase activity"/>
    <property type="evidence" value="ECO:0007669"/>
    <property type="project" value="UniProtKB-UniRule"/>
</dbReference>
<dbReference type="PANTHER" id="PTHR31760:SF0">
    <property type="entry name" value="S-ADENOSYL-L-METHIONINE-DEPENDENT METHYLTRANSFERASES SUPERFAMILY PROTEIN"/>
    <property type="match status" value="1"/>
</dbReference>
<sequence length="237" mass="26283">MFQFDLIKAMESVGVVLTSTQIQQFCRFEELLIETNKVMNLTAITNPSEIAVKHMADSLSCYKDTRFPPGAALLDLGTGAGFPGIPLAILRPDLKITFFDSLQKRLKFIQLVSQEIGLADIHFLHGRAEELAHQAAYRERFMIVTSRAVARLNVLTEWALPYLSLGGTFISLKGAKYEEELTEAATAIRILGGSVEEVCPVCLPGISDKRAVIYIKKRKTTPGKYPRKPGLAMKKPL</sequence>
<dbReference type="NCBIfam" id="TIGR00138">
    <property type="entry name" value="rsmG_gidB"/>
    <property type="match status" value="1"/>
</dbReference>
<dbReference type="RefSeq" id="WP_048513003.1">
    <property type="nucleotide sequence ID" value="NZ_FUXD01000009.1"/>
</dbReference>
<comment type="caution">
    <text evidence="6">Lacks conserved residue(s) required for the propagation of feature annotation.</text>
</comment>
<dbReference type="STRING" id="39029.BSR42_06810"/>
<keyword evidence="1 6" id="KW-0963">Cytoplasm</keyword>
<comment type="similarity">
    <text evidence="6">Belongs to the methyltransferase superfamily. RNA methyltransferase RsmG family.</text>
</comment>
<evidence type="ECO:0000313" key="8">
    <source>
        <dbReference type="Proteomes" id="UP000036503"/>
    </source>
</evidence>
<dbReference type="InterPro" id="IPR003682">
    <property type="entry name" value="rRNA_ssu_MeTfrase_G"/>
</dbReference>
<dbReference type="PANTHER" id="PTHR31760">
    <property type="entry name" value="S-ADENOSYL-L-METHIONINE-DEPENDENT METHYLTRANSFERASES SUPERFAMILY PROTEIN"/>
    <property type="match status" value="1"/>
</dbReference>
<keyword evidence="2 6" id="KW-0698">rRNA processing</keyword>
<proteinExistence type="inferred from homology"/>
<feature type="binding site" evidence="6">
    <location>
        <position position="147"/>
    </location>
    <ligand>
        <name>S-adenosyl-L-methionine</name>
        <dbReference type="ChEBI" id="CHEBI:59789"/>
    </ligand>
</feature>
<dbReference type="FunCoup" id="A0A0J6X0U5">
    <property type="interactions" value="388"/>
</dbReference>
<organism evidence="7 8">
    <name type="scientific">Megasphaera cerevisiae DSM 20462</name>
    <dbReference type="NCBI Taxonomy" id="1122219"/>
    <lineage>
        <taxon>Bacteria</taxon>
        <taxon>Bacillati</taxon>
        <taxon>Bacillota</taxon>
        <taxon>Negativicutes</taxon>
        <taxon>Veillonellales</taxon>
        <taxon>Veillonellaceae</taxon>
        <taxon>Megasphaera</taxon>
    </lineage>
</organism>
<dbReference type="EC" id="2.1.1.-" evidence="6"/>
<comment type="function">
    <text evidence="6">Specifically methylates the N7 position of a guanine in 16S rRNA.</text>
</comment>
<dbReference type="SUPFAM" id="SSF53335">
    <property type="entry name" value="S-adenosyl-L-methionine-dependent methyltransferases"/>
    <property type="match status" value="1"/>
</dbReference>
<feature type="binding site" evidence="6">
    <location>
        <begin position="128"/>
        <end position="129"/>
    </location>
    <ligand>
        <name>S-adenosyl-L-methionine</name>
        <dbReference type="ChEBI" id="CHEBI:59789"/>
    </ligand>
</feature>
<feature type="binding site" evidence="6">
    <location>
        <position position="82"/>
    </location>
    <ligand>
        <name>S-adenosyl-L-methionine</name>
        <dbReference type="ChEBI" id="CHEBI:59789"/>
    </ligand>
</feature>
<comment type="subcellular location">
    <subcellularLocation>
        <location evidence="6">Cytoplasm</location>
    </subcellularLocation>
</comment>
<keyword evidence="4 6" id="KW-0808">Transferase</keyword>
<dbReference type="FunFam" id="3.40.50.150:FF:000041">
    <property type="entry name" value="Ribosomal RNA small subunit methyltransferase G"/>
    <property type="match status" value="1"/>
</dbReference>
<keyword evidence="5 6" id="KW-0949">S-adenosyl-L-methionine</keyword>